<dbReference type="EMBL" id="CP015840">
    <property type="protein sequence ID" value="ANG66203.1"/>
    <property type="molecule type" value="Genomic_DNA"/>
</dbReference>
<protein>
    <submittedName>
        <fullName evidence="1">Uncharacterized protein</fullName>
    </submittedName>
</protein>
<sequence>MLIRLFFGIPSTKELSKILTAPLTLATFKNKEYLGIYSPPISSLMICDFIPYFYFAKQQLEQVLYEYYFLDKEDTLIMFPEILIG</sequence>
<dbReference type="AlphaFoldDB" id="A0A173DZ74"/>
<evidence type="ECO:0000313" key="2">
    <source>
        <dbReference type="Proteomes" id="UP000019147"/>
    </source>
</evidence>
<dbReference type="KEGG" id="cgz:M787_002595"/>
<dbReference type="Proteomes" id="UP000019147">
    <property type="component" value="Chromosome"/>
</dbReference>
<reference evidence="1 2" key="1">
    <citation type="journal article" date="2014" name="Syst. Appl. Microbiol.">
        <title>Evidence for the existence of two new members of the family Chlamydiaceae and proposal of Chlamydia avium sp. nov. and Chlamydia gallinacea sp. nov.</title>
        <authorList>
            <person name="Sachse K."/>
            <person name="Laroucau K."/>
            <person name="Riege K."/>
            <person name="Wehner S."/>
            <person name="Dilcher M."/>
            <person name="Creasy H.H."/>
            <person name="Weidmann M."/>
            <person name="Myers G."/>
            <person name="Vorimore F."/>
            <person name="Vicari N."/>
            <person name="Magnino S."/>
            <person name="Liebler-Tenorio E."/>
            <person name="Ruettger A."/>
            <person name="Bavoil P.M."/>
            <person name="Hufert F.T."/>
            <person name="Rossello-Mora R."/>
            <person name="Marz M."/>
        </authorList>
    </citation>
    <scope>NUCLEOTIDE SEQUENCE [LARGE SCALE GENOMIC DNA]</scope>
    <source>
        <strain evidence="1 2">08-1274/3</strain>
    </source>
</reference>
<dbReference type="STRING" id="1143323.M787_002595"/>
<evidence type="ECO:0000313" key="1">
    <source>
        <dbReference type="EMBL" id="ANG66203.1"/>
    </source>
</evidence>
<proteinExistence type="predicted"/>
<organism evidence="1 2">
    <name type="scientific">Chlamydia gallinacea 08-1274/3</name>
    <dbReference type="NCBI Taxonomy" id="1143323"/>
    <lineage>
        <taxon>Bacteria</taxon>
        <taxon>Pseudomonadati</taxon>
        <taxon>Chlamydiota</taxon>
        <taxon>Chlamydiia</taxon>
        <taxon>Chlamydiales</taxon>
        <taxon>Chlamydiaceae</taxon>
        <taxon>Chlamydia/Chlamydophila group</taxon>
        <taxon>Chlamydia</taxon>
    </lineage>
</organism>
<accession>A0A173DZ74</accession>
<gene>
    <name evidence="1" type="ORF">M787_002595</name>
</gene>
<dbReference type="GeneID" id="81478192"/>
<dbReference type="RefSeq" id="WP_021828904.1">
    <property type="nucleotide sequence ID" value="NZ_CP015840.1"/>
</dbReference>
<dbReference type="OrthoDB" id="18156at2"/>
<name>A0A173DZ74_9CHLA</name>